<dbReference type="SUPFAM" id="SSF56524">
    <property type="entry name" value="Oxidoreductase molybdopterin-binding domain"/>
    <property type="match status" value="1"/>
</dbReference>
<dbReference type="Pfam" id="PF00174">
    <property type="entry name" value="Oxidored_molyb"/>
    <property type="match status" value="1"/>
</dbReference>
<organism evidence="2 3">
    <name type="scientific">Actinomadura viridis</name>
    <dbReference type="NCBI Taxonomy" id="58110"/>
    <lineage>
        <taxon>Bacteria</taxon>
        <taxon>Bacillati</taxon>
        <taxon>Actinomycetota</taxon>
        <taxon>Actinomycetes</taxon>
        <taxon>Streptosporangiales</taxon>
        <taxon>Thermomonosporaceae</taxon>
        <taxon>Actinomadura</taxon>
    </lineage>
</organism>
<dbReference type="RefSeq" id="WP_197012093.1">
    <property type="nucleotide sequence ID" value="NZ_BAABES010000004.1"/>
</dbReference>
<dbReference type="InterPro" id="IPR000572">
    <property type="entry name" value="OxRdtase_Mopterin-bd_dom"/>
</dbReference>
<protein>
    <submittedName>
        <fullName evidence="2">DMSO/TMAO reductase YedYZ molybdopterin-dependent catalytic subunit</fullName>
    </submittedName>
</protein>
<evidence type="ECO:0000313" key="3">
    <source>
        <dbReference type="Proteomes" id="UP000614047"/>
    </source>
</evidence>
<name>A0A931GJR8_9ACTN</name>
<comment type="caution">
    <text evidence="2">The sequence shown here is derived from an EMBL/GenBank/DDBJ whole genome shotgun (WGS) entry which is preliminary data.</text>
</comment>
<keyword evidence="3" id="KW-1185">Reference proteome</keyword>
<accession>A0A931GJR8</accession>
<sequence>MVFYSLGEGAGGGTCYDAHPIRHMRGRLTMLAYDMNDRPLPFGHGAPLRLRNELELGFKQVKWVKAIEFVADFSDIGGGYGGYNQDHEFFGYRQPL</sequence>
<gene>
    <name evidence="2" type="ORF">IW256_003605</name>
</gene>
<reference evidence="2" key="1">
    <citation type="submission" date="2020-11" db="EMBL/GenBank/DDBJ databases">
        <title>Sequencing the genomes of 1000 actinobacteria strains.</title>
        <authorList>
            <person name="Klenk H.-P."/>
        </authorList>
    </citation>
    <scope>NUCLEOTIDE SEQUENCE</scope>
    <source>
        <strain evidence="2">DSM 43175</strain>
    </source>
</reference>
<dbReference type="Gene3D" id="3.90.420.10">
    <property type="entry name" value="Oxidoreductase, molybdopterin-binding domain"/>
    <property type="match status" value="1"/>
</dbReference>
<evidence type="ECO:0000313" key="2">
    <source>
        <dbReference type="EMBL" id="MBG6089492.1"/>
    </source>
</evidence>
<feature type="domain" description="Oxidoreductase molybdopterin-binding" evidence="1">
    <location>
        <begin position="14"/>
        <end position="72"/>
    </location>
</feature>
<proteinExistence type="predicted"/>
<dbReference type="EMBL" id="JADOUA010000001">
    <property type="protein sequence ID" value="MBG6089492.1"/>
    <property type="molecule type" value="Genomic_DNA"/>
</dbReference>
<evidence type="ECO:0000259" key="1">
    <source>
        <dbReference type="Pfam" id="PF00174"/>
    </source>
</evidence>
<dbReference type="AlphaFoldDB" id="A0A931GJR8"/>
<dbReference type="Proteomes" id="UP000614047">
    <property type="component" value="Unassembled WGS sequence"/>
</dbReference>
<dbReference type="InterPro" id="IPR036374">
    <property type="entry name" value="OxRdtase_Mopterin-bd_sf"/>
</dbReference>